<evidence type="ECO:0000313" key="5">
    <source>
        <dbReference type="Proteomes" id="UP000247702"/>
    </source>
</evidence>
<evidence type="ECO:0000256" key="1">
    <source>
        <dbReference type="SAM" id="Phobius"/>
    </source>
</evidence>
<dbReference type="AlphaFoldDB" id="A0A2Z6RF29"/>
<dbReference type="Pfam" id="PF15055">
    <property type="entry name" value="DMAC1_Dmo2"/>
    <property type="match status" value="1"/>
</dbReference>
<reference evidence="3 5" key="1">
    <citation type="submission" date="2017-11" db="EMBL/GenBank/DDBJ databases">
        <title>The genome of Rhizophagus clarus HR1 reveals common genetic basis of auxotrophy among arbuscular mycorrhizal fungi.</title>
        <authorList>
            <person name="Kobayashi Y."/>
        </authorList>
    </citation>
    <scope>NUCLEOTIDE SEQUENCE [LARGE SCALE GENOMIC DNA]</scope>
    <source>
        <strain evidence="3 5">HR1</strain>
    </source>
</reference>
<sequence length="86" mass="9802">MSSEKNSSVFTNDKDNKDETLLQSQRKEYKDCLSCRVIGVATFWGLGTYTIYQSFVHKPKLSRGFRFGLVLVGIGFMQVGVFRLLN</sequence>
<gene>
    <name evidence="4" type="ORF">RCL2_001152500</name>
    <name evidence="3" type="ORF">RclHR1_04110008</name>
</gene>
<dbReference type="Proteomes" id="UP000615446">
    <property type="component" value="Unassembled WGS sequence"/>
</dbReference>
<evidence type="ECO:0000313" key="4">
    <source>
        <dbReference type="EMBL" id="GES84408.1"/>
    </source>
</evidence>
<organism evidence="3 5">
    <name type="scientific">Rhizophagus clarus</name>
    <dbReference type="NCBI Taxonomy" id="94130"/>
    <lineage>
        <taxon>Eukaryota</taxon>
        <taxon>Fungi</taxon>
        <taxon>Fungi incertae sedis</taxon>
        <taxon>Mucoromycota</taxon>
        <taxon>Glomeromycotina</taxon>
        <taxon>Glomeromycetes</taxon>
        <taxon>Glomerales</taxon>
        <taxon>Glomeraceae</taxon>
        <taxon>Rhizophagus</taxon>
    </lineage>
</organism>
<dbReference type="STRING" id="94130.A0A2Z6RF29"/>
<keyword evidence="1" id="KW-0812">Transmembrane</keyword>
<reference evidence="4" key="2">
    <citation type="submission" date="2019-10" db="EMBL/GenBank/DDBJ databases">
        <title>Conservation and host-specific expression of non-tandemly repeated heterogenous ribosome RNA gene in arbuscular mycorrhizal fungi.</title>
        <authorList>
            <person name="Maeda T."/>
            <person name="Kobayashi Y."/>
            <person name="Nakagawa T."/>
            <person name="Ezawa T."/>
            <person name="Yamaguchi K."/>
            <person name="Bino T."/>
            <person name="Nishimoto Y."/>
            <person name="Shigenobu S."/>
            <person name="Kawaguchi M."/>
        </authorList>
    </citation>
    <scope>NUCLEOTIDE SEQUENCE</scope>
    <source>
        <strain evidence="4">HR1</strain>
    </source>
</reference>
<dbReference type="InterPro" id="IPR028036">
    <property type="entry name" value="DMAC1-like_dom"/>
</dbReference>
<accession>A0A2Z6RF29</accession>
<dbReference type="OrthoDB" id="6604875at2759"/>
<evidence type="ECO:0000259" key="2">
    <source>
        <dbReference type="Pfam" id="PF15055"/>
    </source>
</evidence>
<comment type="caution">
    <text evidence="3">The sequence shown here is derived from an EMBL/GenBank/DDBJ whole genome shotgun (WGS) entry which is preliminary data.</text>
</comment>
<dbReference type="EMBL" id="BEXD01003458">
    <property type="protein sequence ID" value="GBC01256.1"/>
    <property type="molecule type" value="Genomic_DNA"/>
</dbReference>
<keyword evidence="1" id="KW-1133">Transmembrane helix</keyword>
<keyword evidence="1" id="KW-0472">Membrane</keyword>
<dbReference type="Proteomes" id="UP000247702">
    <property type="component" value="Unassembled WGS sequence"/>
</dbReference>
<feature type="domain" description="Distal membrane-arm assembly complex protein 1-like" evidence="2">
    <location>
        <begin position="31"/>
        <end position="56"/>
    </location>
</feature>
<name>A0A2Z6RF29_9GLOM</name>
<evidence type="ECO:0000313" key="3">
    <source>
        <dbReference type="EMBL" id="GBC01256.1"/>
    </source>
</evidence>
<feature type="transmembrane region" description="Helical" evidence="1">
    <location>
        <begin position="64"/>
        <end position="85"/>
    </location>
</feature>
<keyword evidence="5" id="KW-1185">Reference proteome</keyword>
<proteinExistence type="predicted"/>
<feature type="transmembrane region" description="Helical" evidence="1">
    <location>
        <begin position="33"/>
        <end position="52"/>
    </location>
</feature>
<dbReference type="EMBL" id="BLAL01000080">
    <property type="protein sequence ID" value="GES84408.1"/>
    <property type="molecule type" value="Genomic_DNA"/>
</dbReference>
<protein>
    <recommendedName>
        <fullName evidence="2">Distal membrane-arm assembly complex protein 1-like domain-containing protein</fullName>
    </recommendedName>
</protein>